<keyword evidence="2" id="KW-1185">Reference proteome</keyword>
<dbReference type="AlphaFoldDB" id="A0A4Z1P188"/>
<organism evidence="1 2">
    <name type="scientific">Venturia nashicola</name>
    <dbReference type="NCBI Taxonomy" id="86259"/>
    <lineage>
        <taxon>Eukaryota</taxon>
        <taxon>Fungi</taxon>
        <taxon>Dikarya</taxon>
        <taxon>Ascomycota</taxon>
        <taxon>Pezizomycotina</taxon>
        <taxon>Dothideomycetes</taxon>
        <taxon>Pleosporomycetidae</taxon>
        <taxon>Venturiales</taxon>
        <taxon>Venturiaceae</taxon>
        <taxon>Venturia</taxon>
    </lineage>
</organism>
<protein>
    <submittedName>
        <fullName evidence="1">Uncharacterized protein</fullName>
    </submittedName>
</protein>
<dbReference type="Proteomes" id="UP000298493">
    <property type="component" value="Unassembled WGS sequence"/>
</dbReference>
<gene>
    <name evidence="1" type="ORF">E6O75_ATG10186</name>
</gene>
<reference evidence="1 2" key="1">
    <citation type="submission" date="2019-04" db="EMBL/GenBank/DDBJ databases">
        <title>High contiguity whole genome sequence and gene annotation resource for two Venturia nashicola isolates.</title>
        <authorList>
            <person name="Prokchorchik M."/>
            <person name="Won K."/>
            <person name="Lee Y."/>
            <person name="Choi E.D."/>
            <person name="Segonzac C."/>
            <person name="Sohn K.H."/>
        </authorList>
    </citation>
    <scope>NUCLEOTIDE SEQUENCE [LARGE SCALE GENOMIC DNA]</scope>
    <source>
        <strain evidence="1 2">PRI2</strain>
    </source>
</reference>
<dbReference type="EMBL" id="SNSC02000027">
    <property type="protein sequence ID" value="TID13326.1"/>
    <property type="molecule type" value="Genomic_DNA"/>
</dbReference>
<comment type="caution">
    <text evidence="1">The sequence shown here is derived from an EMBL/GenBank/DDBJ whole genome shotgun (WGS) entry which is preliminary data.</text>
</comment>
<accession>A0A4Z1P188</accession>
<name>A0A4Z1P188_9PEZI</name>
<proteinExistence type="predicted"/>
<evidence type="ECO:0000313" key="2">
    <source>
        <dbReference type="Proteomes" id="UP000298493"/>
    </source>
</evidence>
<sequence>MLPNSKVTCDSSQYREPREHNIHCRLSSSRVMRPWRIASSRGAVIDESYRTQQLFRRHRFIGVGMCWRSRRHTIVEEQESRHCLACAHGRSARSERMHQCQLCPSLHLFEVFIFMKWKGCAERSKWRMIFEEAKAFRMASCEEVGRRRVMRTALSVSITLQTQFLLLAVTGSGADYENDLPDTRNKQRVQGDFERNGIEIPP</sequence>
<evidence type="ECO:0000313" key="1">
    <source>
        <dbReference type="EMBL" id="TID13326.1"/>
    </source>
</evidence>